<dbReference type="RefSeq" id="WP_093155367.1">
    <property type="nucleotide sequence ID" value="NZ_FOUP01000008.1"/>
</dbReference>
<reference evidence="2 5" key="2">
    <citation type="submission" date="2018-10" db="EMBL/GenBank/DDBJ databases">
        <title>Sequencing the genomes of 1000 actinobacteria strains.</title>
        <authorList>
            <person name="Klenk H.-P."/>
        </authorList>
    </citation>
    <scope>NUCLEOTIDE SEQUENCE [LARGE SCALE GENOMIC DNA]</scope>
    <source>
        <strain evidence="2 5">DSM 45119</strain>
    </source>
</reference>
<proteinExistence type="predicted"/>
<dbReference type="EMBL" id="FOUP01000008">
    <property type="protein sequence ID" value="SFO03618.1"/>
    <property type="molecule type" value="Genomic_DNA"/>
</dbReference>
<evidence type="ECO:0000313" key="4">
    <source>
        <dbReference type="Proteomes" id="UP000199398"/>
    </source>
</evidence>
<organism evidence="3 4">
    <name type="scientific">Saccharopolyspora antimicrobica</name>
    <dbReference type="NCBI Taxonomy" id="455193"/>
    <lineage>
        <taxon>Bacteria</taxon>
        <taxon>Bacillati</taxon>
        <taxon>Actinomycetota</taxon>
        <taxon>Actinomycetes</taxon>
        <taxon>Pseudonocardiales</taxon>
        <taxon>Pseudonocardiaceae</taxon>
        <taxon>Saccharopolyspora</taxon>
    </lineage>
</organism>
<dbReference type="Proteomes" id="UP000199398">
    <property type="component" value="Unassembled WGS sequence"/>
</dbReference>
<evidence type="ECO:0000313" key="2">
    <source>
        <dbReference type="EMBL" id="RKT84957.1"/>
    </source>
</evidence>
<feature type="coiled-coil region" evidence="1">
    <location>
        <begin position="72"/>
        <end position="99"/>
    </location>
</feature>
<dbReference type="STRING" id="455193.SAMN05421805_108302"/>
<accession>A0A1I5DWL0</accession>
<name>A0A1I5DWL0_9PSEU</name>
<dbReference type="EMBL" id="RBXX01000002">
    <property type="protein sequence ID" value="RKT84957.1"/>
    <property type="molecule type" value="Genomic_DNA"/>
</dbReference>
<dbReference type="OrthoDB" id="3696880at2"/>
<reference evidence="3 4" key="1">
    <citation type="submission" date="2016-10" db="EMBL/GenBank/DDBJ databases">
        <authorList>
            <person name="de Groot N.N."/>
        </authorList>
    </citation>
    <scope>NUCLEOTIDE SEQUENCE [LARGE SCALE GENOMIC DNA]</scope>
    <source>
        <strain evidence="3 4">CPCC 201259</strain>
    </source>
</reference>
<evidence type="ECO:0000313" key="3">
    <source>
        <dbReference type="EMBL" id="SFO03618.1"/>
    </source>
</evidence>
<keyword evidence="1" id="KW-0175">Coiled coil</keyword>
<evidence type="ECO:0000256" key="1">
    <source>
        <dbReference type="SAM" id="Coils"/>
    </source>
</evidence>
<evidence type="ECO:0000313" key="5">
    <source>
        <dbReference type="Proteomes" id="UP000270697"/>
    </source>
</evidence>
<evidence type="ECO:0008006" key="6">
    <source>
        <dbReference type="Google" id="ProtNLM"/>
    </source>
</evidence>
<keyword evidence="5" id="KW-1185">Reference proteome</keyword>
<dbReference type="AlphaFoldDB" id="A0A1I5DWL0"/>
<gene>
    <name evidence="2" type="ORF">ATL45_3288</name>
    <name evidence="3" type="ORF">SAMN05421805_108302</name>
</gene>
<dbReference type="Proteomes" id="UP000270697">
    <property type="component" value="Unassembled WGS sequence"/>
</dbReference>
<protein>
    <recommendedName>
        <fullName evidence="6">Excreted virulence factor EspC, type VII ESX diderm</fullName>
    </recommendedName>
</protein>
<sequence>MAENLKAIPAEMKGFEGLLERNAGYFTKIDEWAESTASDTSGFTGLMMVLIPVVEMVTALYGETLEWANSALLKVKEDLADASAEYEEIEQKIVGIFRQIQSDLDDIKI</sequence>